<dbReference type="CDD" id="cd00038">
    <property type="entry name" value="CAP_ED"/>
    <property type="match status" value="1"/>
</dbReference>
<evidence type="ECO:0000313" key="2">
    <source>
        <dbReference type="Proteomes" id="UP001500582"/>
    </source>
</evidence>
<gene>
    <name evidence="1" type="ORF">GCM10023149_29400</name>
</gene>
<evidence type="ECO:0000313" key="1">
    <source>
        <dbReference type="EMBL" id="GAA4326525.1"/>
    </source>
</evidence>
<sequence length="195" mass="22817">MGDFDQILASVGKYIDLTDDEKKIFISKLRVRKIKKKQFIVQPDFICKYRSYVVNGALRSYIMCNDGQEHTIALAIDDWWISDFNSFIYQTPATLFVEALSNSTVIQITYDDEQKLLEEVPKFERFFRIITQRGFAYLQRRILSNLSKSAEERYIHFSKQYPEILQKVPQYAIASFLGITPVYLSQLRNPKTGKS</sequence>
<dbReference type="EMBL" id="BAABFT010000007">
    <property type="protein sequence ID" value="GAA4326525.1"/>
    <property type="molecule type" value="Genomic_DNA"/>
</dbReference>
<reference evidence="2" key="1">
    <citation type="journal article" date="2019" name="Int. J. Syst. Evol. Microbiol.">
        <title>The Global Catalogue of Microorganisms (GCM) 10K type strain sequencing project: providing services to taxonomists for standard genome sequencing and annotation.</title>
        <authorList>
            <consortium name="The Broad Institute Genomics Platform"/>
            <consortium name="The Broad Institute Genome Sequencing Center for Infectious Disease"/>
            <person name="Wu L."/>
            <person name="Ma J."/>
        </authorList>
    </citation>
    <scope>NUCLEOTIDE SEQUENCE [LARGE SCALE GENOMIC DNA]</scope>
    <source>
        <strain evidence="2">JCM 17705</strain>
    </source>
</reference>
<accession>A0ABP8GLE0</accession>
<dbReference type="RefSeq" id="WP_345211869.1">
    <property type="nucleotide sequence ID" value="NZ_BAABFT010000007.1"/>
</dbReference>
<dbReference type="InterPro" id="IPR000595">
    <property type="entry name" value="cNMP-bd_dom"/>
</dbReference>
<protein>
    <submittedName>
        <fullName evidence="1">Cyclic nucleotide-binding domain-containing protein</fullName>
    </submittedName>
</protein>
<dbReference type="Gene3D" id="2.60.120.10">
    <property type="entry name" value="Jelly Rolls"/>
    <property type="match status" value="1"/>
</dbReference>
<keyword evidence="2" id="KW-1185">Reference proteome</keyword>
<dbReference type="SUPFAM" id="SSF51206">
    <property type="entry name" value="cAMP-binding domain-like"/>
    <property type="match status" value="1"/>
</dbReference>
<dbReference type="InterPro" id="IPR018490">
    <property type="entry name" value="cNMP-bd_dom_sf"/>
</dbReference>
<comment type="caution">
    <text evidence="1">The sequence shown here is derived from an EMBL/GenBank/DDBJ whole genome shotgun (WGS) entry which is preliminary data.</text>
</comment>
<name>A0ABP8GLE0_9SPHI</name>
<dbReference type="Proteomes" id="UP001500582">
    <property type="component" value="Unassembled WGS sequence"/>
</dbReference>
<dbReference type="InterPro" id="IPR014710">
    <property type="entry name" value="RmlC-like_jellyroll"/>
</dbReference>
<organism evidence="1 2">
    <name type="scientific">Mucilaginibacter gynuensis</name>
    <dbReference type="NCBI Taxonomy" id="1302236"/>
    <lineage>
        <taxon>Bacteria</taxon>
        <taxon>Pseudomonadati</taxon>
        <taxon>Bacteroidota</taxon>
        <taxon>Sphingobacteriia</taxon>
        <taxon>Sphingobacteriales</taxon>
        <taxon>Sphingobacteriaceae</taxon>
        <taxon>Mucilaginibacter</taxon>
    </lineage>
</organism>
<proteinExistence type="predicted"/>